<keyword evidence="6" id="KW-0804">Transcription</keyword>
<evidence type="ECO:0000313" key="9">
    <source>
        <dbReference type="Proteomes" id="UP000017836"/>
    </source>
</evidence>
<dbReference type="InterPro" id="IPR015712">
    <property type="entry name" value="DNA-dir_RNA_pol_su2"/>
</dbReference>
<sequence>MIPFPDHNQSPRNTYQSAMGEQAMGIYVTNYQLRMLKNATVSDHTFAGDVPNRACIFAECYCCNCLLFRIQPRGFCYHESVFHRSGLFRSLLYHSYRDEEKKTRNLFKEEFGRPNRWDTMDMGHGSYDKLDADGLPSPGTKVSADDAIIGKTIPVSRDQMEGQASCYKRRDCSTILSFNKSGIVDQVLLTTNVEGLRFVKVRVRSVHIPQIGDKFSSSMVRKELWA</sequence>
<evidence type="ECO:0000256" key="1">
    <source>
        <dbReference type="ARBA" id="ARBA00006835"/>
    </source>
</evidence>
<dbReference type="EMBL" id="KI392059">
    <property type="protein sequence ID" value="ERN20503.1"/>
    <property type="molecule type" value="Genomic_DNA"/>
</dbReference>
<evidence type="ECO:0000256" key="2">
    <source>
        <dbReference type="ARBA" id="ARBA00012418"/>
    </source>
</evidence>
<keyword evidence="3" id="KW-0240">DNA-directed RNA polymerase</keyword>
<keyword evidence="4" id="KW-0808">Transferase</keyword>
<dbReference type="GO" id="GO:0003677">
    <property type="term" value="F:DNA binding"/>
    <property type="evidence" value="ECO:0007669"/>
    <property type="project" value="InterPro"/>
</dbReference>
<dbReference type="Gramene" id="ERN20503">
    <property type="protein sequence ID" value="ERN20503"/>
    <property type="gene ID" value="AMTR_s00068p00180820"/>
</dbReference>
<dbReference type="GO" id="GO:0032549">
    <property type="term" value="F:ribonucleoside binding"/>
    <property type="evidence" value="ECO:0007669"/>
    <property type="project" value="InterPro"/>
</dbReference>
<evidence type="ECO:0000313" key="8">
    <source>
        <dbReference type="EMBL" id="ERN20503.1"/>
    </source>
</evidence>
<dbReference type="FunFam" id="2.40.50.150:FF:000002">
    <property type="entry name" value="DNA-directed RNA polymerase subunit beta"/>
    <property type="match status" value="1"/>
</dbReference>
<evidence type="ECO:0000256" key="4">
    <source>
        <dbReference type="ARBA" id="ARBA00022679"/>
    </source>
</evidence>
<dbReference type="AlphaFoldDB" id="U5DIT6"/>
<dbReference type="InterPro" id="IPR007120">
    <property type="entry name" value="DNA-dir_RNAP_su2_dom"/>
</dbReference>
<dbReference type="InterPro" id="IPR014724">
    <property type="entry name" value="RNA_pol_RPB2_OB-fold"/>
</dbReference>
<evidence type="ECO:0000256" key="5">
    <source>
        <dbReference type="ARBA" id="ARBA00022695"/>
    </source>
</evidence>
<dbReference type="SUPFAM" id="SSF64484">
    <property type="entry name" value="beta and beta-prime subunits of DNA dependent RNA-polymerase"/>
    <property type="match status" value="1"/>
</dbReference>
<name>U5DIT6_AMBTC</name>
<keyword evidence="5" id="KW-0548">Nucleotidyltransferase</keyword>
<proteinExistence type="inferred from homology"/>
<protein>
    <recommendedName>
        <fullName evidence="2">DNA-directed RNA polymerase</fullName>
        <ecNumber evidence="2">2.7.7.6</ecNumber>
    </recommendedName>
</protein>
<dbReference type="GO" id="GO:0006351">
    <property type="term" value="P:DNA-templated transcription"/>
    <property type="evidence" value="ECO:0007669"/>
    <property type="project" value="InterPro"/>
</dbReference>
<dbReference type="PANTHER" id="PTHR20856">
    <property type="entry name" value="DNA-DIRECTED RNA POLYMERASE I SUBUNIT 2"/>
    <property type="match status" value="1"/>
</dbReference>
<dbReference type="Gene3D" id="2.40.50.150">
    <property type="match status" value="2"/>
</dbReference>
<feature type="domain" description="DNA-directed RNA polymerase subunit 2 hybrid-binding" evidence="7">
    <location>
        <begin position="2"/>
        <end position="39"/>
    </location>
</feature>
<dbReference type="InterPro" id="IPR037033">
    <property type="entry name" value="DNA-dir_RNAP_su2_hyb_sf"/>
</dbReference>
<evidence type="ECO:0000259" key="7">
    <source>
        <dbReference type="Pfam" id="PF00562"/>
    </source>
</evidence>
<evidence type="ECO:0000256" key="6">
    <source>
        <dbReference type="ARBA" id="ARBA00023163"/>
    </source>
</evidence>
<dbReference type="Pfam" id="PF00562">
    <property type="entry name" value="RNA_pol_Rpb2_6"/>
    <property type="match status" value="2"/>
</dbReference>
<gene>
    <name evidence="8" type="ORF">AMTR_s00068p00180820</name>
</gene>
<dbReference type="HOGENOM" id="CLU_1226286_0_0_1"/>
<dbReference type="GO" id="GO:0003899">
    <property type="term" value="F:DNA-directed RNA polymerase activity"/>
    <property type="evidence" value="ECO:0007669"/>
    <property type="project" value="UniProtKB-EC"/>
</dbReference>
<dbReference type="EC" id="2.7.7.6" evidence="2"/>
<dbReference type="Proteomes" id="UP000017836">
    <property type="component" value="Unassembled WGS sequence"/>
</dbReference>
<reference evidence="9" key="1">
    <citation type="journal article" date="2013" name="Science">
        <title>The Amborella genome and the evolution of flowering plants.</title>
        <authorList>
            <consortium name="Amborella Genome Project"/>
        </authorList>
    </citation>
    <scope>NUCLEOTIDE SEQUENCE [LARGE SCALE GENOMIC DNA]</scope>
</reference>
<keyword evidence="9" id="KW-1185">Reference proteome</keyword>
<evidence type="ECO:0000256" key="3">
    <source>
        <dbReference type="ARBA" id="ARBA00022478"/>
    </source>
</evidence>
<comment type="similarity">
    <text evidence="1">Belongs to the RNA polymerase beta chain family.</text>
</comment>
<accession>U5DIT6</accession>
<dbReference type="GO" id="GO:0000428">
    <property type="term" value="C:DNA-directed RNA polymerase complex"/>
    <property type="evidence" value="ECO:0007669"/>
    <property type="project" value="UniProtKB-KW"/>
</dbReference>
<dbReference type="Gene3D" id="2.40.270.10">
    <property type="entry name" value="DNA-directed RNA polymerase, subunit 2, domain 6"/>
    <property type="match status" value="1"/>
</dbReference>
<feature type="domain" description="DNA-directed RNA polymerase subunit 2 hybrid-binding" evidence="7">
    <location>
        <begin position="84"/>
        <end position="222"/>
    </location>
</feature>
<dbReference type="STRING" id="13333.U5DIT6"/>
<dbReference type="eggNOG" id="KOG0214">
    <property type="taxonomic scope" value="Eukaryota"/>
</dbReference>
<organism evidence="8 9">
    <name type="scientific">Amborella trichopoda</name>
    <dbReference type="NCBI Taxonomy" id="13333"/>
    <lineage>
        <taxon>Eukaryota</taxon>
        <taxon>Viridiplantae</taxon>
        <taxon>Streptophyta</taxon>
        <taxon>Embryophyta</taxon>
        <taxon>Tracheophyta</taxon>
        <taxon>Spermatophyta</taxon>
        <taxon>Magnoliopsida</taxon>
        <taxon>Amborellales</taxon>
        <taxon>Amborellaceae</taxon>
        <taxon>Amborella</taxon>
    </lineage>
</organism>